<accession>A0A5J5FAS0</accession>
<organism evidence="2 3">
    <name type="scientific">Sphaerosporella brunnea</name>
    <dbReference type="NCBI Taxonomy" id="1250544"/>
    <lineage>
        <taxon>Eukaryota</taxon>
        <taxon>Fungi</taxon>
        <taxon>Dikarya</taxon>
        <taxon>Ascomycota</taxon>
        <taxon>Pezizomycotina</taxon>
        <taxon>Pezizomycetes</taxon>
        <taxon>Pezizales</taxon>
        <taxon>Pyronemataceae</taxon>
        <taxon>Sphaerosporella</taxon>
    </lineage>
</organism>
<feature type="compositionally biased region" description="Polar residues" evidence="1">
    <location>
        <begin position="1"/>
        <end position="11"/>
    </location>
</feature>
<feature type="region of interest" description="Disordered" evidence="1">
    <location>
        <begin position="1"/>
        <end position="31"/>
    </location>
</feature>
<proteinExistence type="predicted"/>
<dbReference type="Proteomes" id="UP000326924">
    <property type="component" value="Unassembled WGS sequence"/>
</dbReference>
<gene>
    <name evidence="2" type="ORF">FN846DRAFT_902109</name>
</gene>
<reference evidence="2 3" key="1">
    <citation type="submission" date="2019-09" db="EMBL/GenBank/DDBJ databases">
        <title>Draft genome of the ectomycorrhizal ascomycete Sphaerosporella brunnea.</title>
        <authorList>
            <consortium name="DOE Joint Genome Institute"/>
            <person name="Benucci G.M."/>
            <person name="Marozzi G."/>
            <person name="Antonielli L."/>
            <person name="Sanchez S."/>
            <person name="Marco P."/>
            <person name="Wang X."/>
            <person name="Falini L.B."/>
            <person name="Barry K."/>
            <person name="Haridas S."/>
            <person name="Lipzen A."/>
            <person name="Labutti K."/>
            <person name="Grigoriev I.V."/>
            <person name="Murat C."/>
            <person name="Martin F."/>
            <person name="Albertini E."/>
            <person name="Donnini D."/>
            <person name="Bonito G."/>
        </authorList>
    </citation>
    <scope>NUCLEOTIDE SEQUENCE [LARGE SCALE GENOMIC DNA]</scope>
    <source>
        <strain evidence="2 3">Sb_GMNB300</strain>
    </source>
</reference>
<evidence type="ECO:0000313" key="2">
    <source>
        <dbReference type="EMBL" id="KAA8914394.1"/>
    </source>
</evidence>
<dbReference type="EMBL" id="VXIS01000006">
    <property type="protein sequence ID" value="KAA8914394.1"/>
    <property type="molecule type" value="Genomic_DNA"/>
</dbReference>
<dbReference type="AlphaFoldDB" id="A0A5J5FAS0"/>
<dbReference type="InParanoid" id="A0A5J5FAS0"/>
<evidence type="ECO:0000313" key="3">
    <source>
        <dbReference type="Proteomes" id="UP000326924"/>
    </source>
</evidence>
<evidence type="ECO:0000256" key="1">
    <source>
        <dbReference type="SAM" id="MobiDB-lite"/>
    </source>
</evidence>
<protein>
    <submittedName>
        <fullName evidence="2">Uncharacterized protein</fullName>
    </submittedName>
</protein>
<sequence>MDITYPTNSAPSRLAGSAKPAMTSSRQKDRQTQQLLEHDDVAVAKVLQIDCLLDCIAAARTNANMTLYYYVCVRSALVYVGLIDDQNHTLAGPMICRKQPGRFPTTPYIQLLSDTVSTLRGCAVFRAAAGYVNSRRPPNITFDHRRMVEVSCAVVDRPRVAPLLPLPLELRWCVIGLGHDGKKYTNALLQLLFCVPALRRLLRVDQPRQREMLRHLAALDAARDTLAVAALQRALLALFTDCCDNVADVLASVGCAYTFQTKTTVWCALHLGFDVAEHPQIALKCDAAVHQTIADAERGSRTRSIGHCEECDHAATLTVAVENMFNLRDGVLLVKPSPDHPPTVMDEQCGEWEVCGGILGDGRAFFRQGDHYYRHEPQQRLPCAFITPLKDESVERYCENQALHMLFYIRSGLHEGLETEAPLREVNEDCERDYLHCSVPQVLLPVPNCTGWYKSPQSVLRTPVSEQEHVLGDTRD</sequence>
<comment type="caution">
    <text evidence="2">The sequence shown here is derived from an EMBL/GenBank/DDBJ whole genome shotgun (WGS) entry which is preliminary data.</text>
</comment>
<keyword evidence="3" id="KW-1185">Reference proteome</keyword>
<name>A0A5J5FAS0_9PEZI</name>